<name>A0ABR1WAZ1_9PEZI</name>
<organism evidence="1 2">
    <name type="scientific">Apiospora hydei</name>
    <dbReference type="NCBI Taxonomy" id="1337664"/>
    <lineage>
        <taxon>Eukaryota</taxon>
        <taxon>Fungi</taxon>
        <taxon>Dikarya</taxon>
        <taxon>Ascomycota</taxon>
        <taxon>Pezizomycotina</taxon>
        <taxon>Sordariomycetes</taxon>
        <taxon>Xylariomycetidae</taxon>
        <taxon>Amphisphaeriales</taxon>
        <taxon>Apiosporaceae</taxon>
        <taxon>Apiospora</taxon>
    </lineage>
</organism>
<evidence type="ECO:0000313" key="2">
    <source>
        <dbReference type="Proteomes" id="UP001433268"/>
    </source>
</evidence>
<protein>
    <submittedName>
        <fullName evidence="1">Uncharacterized protein</fullName>
    </submittedName>
</protein>
<keyword evidence="2" id="KW-1185">Reference proteome</keyword>
<gene>
    <name evidence="1" type="ORF">PG997_008486</name>
</gene>
<reference evidence="1 2" key="1">
    <citation type="submission" date="2023-01" db="EMBL/GenBank/DDBJ databases">
        <title>Analysis of 21 Apiospora genomes using comparative genomics revels a genus with tremendous synthesis potential of carbohydrate active enzymes and secondary metabolites.</title>
        <authorList>
            <person name="Sorensen T."/>
        </authorList>
    </citation>
    <scope>NUCLEOTIDE SEQUENCE [LARGE SCALE GENOMIC DNA]</scope>
    <source>
        <strain evidence="1 2">CBS 114990</strain>
    </source>
</reference>
<dbReference type="Proteomes" id="UP001433268">
    <property type="component" value="Unassembled WGS sequence"/>
</dbReference>
<dbReference type="EMBL" id="JAQQWN010000006">
    <property type="protein sequence ID" value="KAK8080668.1"/>
    <property type="molecule type" value="Genomic_DNA"/>
</dbReference>
<proteinExistence type="predicted"/>
<accession>A0ABR1WAZ1</accession>
<sequence length="140" mass="14764">MPKSDFSGCPRFPDAVGTVAPGDDPEFMAAAAFVALDDMQLDAVVEVELGRDIGSSVFGSGNVAPSSMTDRIGGRAGDGVRVGVGAANGARLFACENASVEAVMVTVANLERTRDSEEWQLDRSLGTSYLYTWLMKQSHS</sequence>
<evidence type="ECO:0000313" key="1">
    <source>
        <dbReference type="EMBL" id="KAK8080668.1"/>
    </source>
</evidence>
<comment type="caution">
    <text evidence="1">The sequence shown here is derived from an EMBL/GenBank/DDBJ whole genome shotgun (WGS) entry which is preliminary data.</text>
</comment>
<dbReference type="RefSeq" id="XP_066668143.1">
    <property type="nucleotide sequence ID" value="XM_066812801.1"/>
</dbReference>
<dbReference type="GeneID" id="92045861"/>